<proteinExistence type="predicted"/>
<reference evidence="3" key="1">
    <citation type="journal article" date="2019" name="Int. J. Syst. Evol. Microbiol.">
        <title>The Global Catalogue of Microorganisms (GCM) 10K type strain sequencing project: providing services to taxonomists for standard genome sequencing and annotation.</title>
        <authorList>
            <consortium name="The Broad Institute Genomics Platform"/>
            <consortium name="The Broad Institute Genome Sequencing Center for Infectious Disease"/>
            <person name="Wu L."/>
            <person name="Ma J."/>
        </authorList>
    </citation>
    <scope>NUCLEOTIDE SEQUENCE [LARGE SCALE GENOMIC DNA]</scope>
    <source>
        <strain evidence="3">JCM 16545</strain>
    </source>
</reference>
<evidence type="ECO:0000313" key="3">
    <source>
        <dbReference type="Proteomes" id="UP001597297"/>
    </source>
</evidence>
<gene>
    <name evidence="2" type="ORF">ACFSQZ_08015</name>
</gene>
<keyword evidence="1" id="KW-1133">Transmembrane helix</keyword>
<evidence type="ECO:0000313" key="2">
    <source>
        <dbReference type="EMBL" id="MFD2276411.1"/>
    </source>
</evidence>
<organism evidence="2 3">
    <name type="scientific">Rubritalea spongiae</name>
    <dbReference type="NCBI Taxonomy" id="430797"/>
    <lineage>
        <taxon>Bacteria</taxon>
        <taxon>Pseudomonadati</taxon>
        <taxon>Verrucomicrobiota</taxon>
        <taxon>Verrucomicrobiia</taxon>
        <taxon>Verrucomicrobiales</taxon>
        <taxon>Rubritaleaceae</taxon>
        <taxon>Rubritalea</taxon>
    </lineage>
</organism>
<protein>
    <submittedName>
        <fullName evidence="2">Uncharacterized protein</fullName>
    </submittedName>
</protein>
<dbReference type="RefSeq" id="WP_377094138.1">
    <property type="nucleotide sequence ID" value="NZ_JBHSJM010000001.1"/>
</dbReference>
<keyword evidence="3" id="KW-1185">Reference proteome</keyword>
<keyword evidence="1" id="KW-0812">Transmembrane</keyword>
<dbReference type="Proteomes" id="UP001597297">
    <property type="component" value="Unassembled WGS sequence"/>
</dbReference>
<accession>A0ABW5E1D7</accession>
<sequence length="262" mass="30026">MPKKATEPPPKSRAQRAVLVVFFLMCSAITIGLSLWLFQDELRLPQLVAKMNKHQPQPERYELLTEDLKIRKLRLKERYLAADTIEQKDKILSESRALLESVLPEMMRCWLGTPWDFNGYCEKPGSGKIACGYFVSTVMRDAGFKLNRIKLAQQPSQTILNAFVPRGEMNIRTGMHFDTFWDMLADMDQGIYIIGLDKHVGFMVHDGTQLRSIHSSGSIPWCVVDESRENADSIKRSHYRVVGNLTAQDSTILGWLLDKEFF</sequence>
<name>A0ABW5E1D7_9BACT</name>
<keyword evidence="1" id="KW-0472">Membrane</keyword>
<dbReference type="EMBL" id="JBHUJC010000024">
    <property type="protein sequence ID" value="MFD2276411.1"/>
    <property type="molecule type" value="Genomic_DNA"/>
</dbReference>
<evidence type="ECO:0000256" key="1">
    <source>
        <dbReference type="SAM" id="Phobius"/>
    </source>
</evidence>
<comment type="caution">
    <text evidence="2">The sequence shown here is derived from an EMBL/GenBank/DDBJ whole genome shotgun (WGS) entry which is preliminary data.</text>
</comment>
<feature type="transmembrane region" description="Helical" evidence="1">
    <location>
        <begin position="17"/>
        <end position="38"/>
    </location>
</feature>